<feature type="signal peptide" evidence="2">
    <location>
        <begin position="1"/>
        <end position="22"/>
    </location>
</feature>
<protein>
    <submittedName>
        <fullName evidence="4">EF-hand domain-containing protein</fullName>
    </submittedName>
</protein>
<name>A0A944DGC3_DENI1</name>
<organism evidence="4 5">
    <name type="scientific">Denitromonas iodatirespirans</name>
    <dbReference type="NCBI Taxonomy" id="2795389"/>
    <lineage>
        <taxon>Bacteria</taxon>
        <taxon>Pseudomonadati</taxon>
        <taxon>Pseudomonadota</taxon>
        <taxon>Betaproteobacteria</taxon>
        <taxon>Rhodocyclales</taxon>
        <taxon>Zoogloeaceae</taxon>
        <taxon>Denitromonas</taxon>
    </lineage>
</organism>
<feature type="compositionally biased region" description="Basic and acidic residues" evidence="1">
    <location>
        <begin position="42"/>
        <end position="60"/>
    </location>
</feature>
<feature type="region of interest" description="Disordered" evidence="1">
    <location>
        <begin position="23"/>
        <end position="70"/>
    </location>
</feature>
<dbReference type="Pfam" id="PF13202">
    <property type="entry name" value="EF-hand_5"/>
    <property type="match status" value="2"/>
</dbReference>
<proteinExistence type="predicted"/>
<comment type="caution">
    <text evidence="4">The sequence shown here is derived from an EMBL/GenBank/DDBJ whole genome shotgun (WGS) entry which is preliminary data.</text>
</comment>
<feature type="domain" description="EF-hand" evidence="3">
    <location>
        <begin position="39"/>
        <end position="66"/>
    </location>
</feature>
<dbReference type="PROSITE" id="PS50222">
    <property type="entry name" value="EF_HAND_2"/>
    <property type="match status" value="1"/>
</dbReference>
<dbReference type="InterPro" id="IPR002048">
    <property type="entry name" value="EF_hand_dom"/>
</dbReference>
<dbReference type="InterPro" id="IPR011992">
    <property type="entry name" value="EF-hand-dom_pair"/>
</dbReference>
<evidence type="ECO:0000256" key="2">
    <source>
        <dbReference type="SAM" id="SignalP"/>
    </source>
</evidence>
<dbReference type="EMBL" id="JAEKFT010000035">
    <property type="protein sequence ID" value="MBT0963692.1"/>
    <property type="molecule type" value="Genomic_DNA"/>
</dbReference>
<sequence length="93" mass="9608">MNSKLSLAALLIAGSLPLAALAANPTPAGGSGADAVPPMFQELDRDKDGQINKEEAKRSADASASFTSIDTDKNGKLSVAEWKAHDKQGATKQ</sequence>
<dbReference type="PROSITE" id="PS00018">
    <property type="entry name" value="EF_HAND_1"/>
    <property type="match status" value="1"/>
</dbReference>
<keyword evidence="5" id="KW-1185">Reference proteome</keyword>
<reference evidence="5" key="1">
    <citation type="journal article" date="2022" name="ISME J.">
        <title>Genetic and phylogenetic analysis of dissimilatory iodate-reducing bacteria identifies potential niches across the world's oceans.</title>
        <authorList>
            <person name="Reyes-Umana V."/>
            <person name="Henning Z."/>
            <person name="Lee K."/>
            <person name="Barnum T.P."/>
            <person name="Coates J.D."/>
        </authorList>
    </citation>
    <scope>NUCLEOTIDE SEQUENCE [LARGE SCALE GENOMIC DNA]</scope>
    <source>
        <strain evidence="5">IR12</strain>
    </source>
</reference>
<evidence type="ECO:0000259" key="3">
    <source>
        <dbReference type="PROSITE" id="PS50222"/>
    </source>
</evidence>
<evidence type="ECO:0000313" key="5">
    <source>
        <dbReference type="Proteomes" id="UP000694660"/>
    </source>
</evidence>
<dbReference type="InterPro" id="IPR018247">
    <property type="entry name" value="EF_Hand_1_Ca_BS"/>
</dbReference>
<dbReference type="AlphaFoldDB" id="A0A944DGC3"/>
<dbReference type="SUPFAM" id="SSF47473">
    <property type="entry name" value="EF-hand"/>
    <property type="match status" value="1"/>
</dbReference>
<dbReference type="Proteomes" id="UP000694660">
    <property type="component" value="Unassembled WGS sequence"/>
</dbReference>
<dbReference type="RefSeq" id="WP_214363624.1">
    <property type="nucleotide sequence ID" value="NZ_JAEKFT010000035.1"/>
</dbReference>
<accession>A0A944DGC3</accession>
<dbReference type="GO" id="GO:0005509">
    <property type="term" value="F:calcium ion binding"/>
    <property type="evidence" value="ECO:0007669"/>
    <property type="project" value="InterPro"/>
</dbReference>
<evidence type="ECO:0000313" key="4">
    <source>
        <dbReference type="EMBL" id="MBT0963692.1"/>
    </source>
</evidence>
<feature type="chain" id="PRO_5037807010" evidence="2">
    <location>
        <begin position="23"/>
        <end position="93"/>
    </location>
</feature>
<keyword evidence="2" id="KW-0732">Signal</keyword>
<dbReference type="Gene3D" id="1.10.238.10">
    <property type="entry name" value="EF-hand"/>
    <property type="match status" value="1"/>
</dbReference>
<gene>
    <name evidence="4" type="ORF">I8J34_21135</name>
</gene>
<evidence type="ECO:0000256" key="1">
    <source>
        <dbReference type="SAM" id="MobiDB-lite"/>
    </source>
</evidence>